<evidence type="ECO:0000259" key="2">
    <source>
        <dbReference type="PROSITE" id="PS51352"/>
    </source>
</evidence>
<gene>
    <name evidence="3" type="ORF">SAMN06265348_10215</name>
</gene>
<dbReference type="PANTHER" id="PTHR32234">
    <property type="entry name" value="THIOL:DISULFIDE INTERCHANGE PROTEIN DSBD"/>
    <property type="match status" value="1"/>
</dbReference>
<feature type="chain" id="PRO_5021973156" evidence="1">
    <location>
        <begin position="29"/>
        <end position="156"/>
    </location>
</feature>
<dbReference type="Pfam" id="PF13098">
    <property type="entry name" value="Thioredoxin_2"/>
    <property type="match status" value="1"/>
</dbReference>
<dbReference type="Gene3D" id="3.40.30.10">
    <property type="entry name" value="Glutaredoxin"/>
    <property type="match status" value="1"/>
</dbReference>
<sequence>MKNQFFKYSLLLFCTMLITGISSFKANAQQSAAGQEIRFSTKTYKEVLAAAKASHKMVFVDAYATWCSPCKELHKTTFRDPRTVAYFNRHFINYTVDVEKGEGINLAMTWQIEGLPTLLIVNENGKVVANHTGYVNGSGLMQFALEATESSKPKAK</sequence>
<dbReference type="SUPFAM" id="SSF52833">
    <property type="entry name" value="Thioredoxin-like"/>
    <property type="match status" value="1"/>
</dbReference>
<dbReference type="AlphaFoldDB" id="A0A521B4W8"/>
<feature type="domain" description="Thioredoxin" evidence="2">
    <location>
        <begin position="15"/>
        <end position="149"/>
    </location>
</feature>
<dbReference type="PROSITE" id="PS51352">
    <property type="entry name" value="THIOREDOXIN_2"/>
    <property type="match status" value="1"/>
</dbReference>
<accession>A0A521B4W8</accession>
<proteinExistence type="predicted"/>
<evidence type="ECO:0000313" key="4">
    <source>
        <dbReference type="Proteomes" id="UP000320300"/>
    </source>
</evidence>
<keyword evidence="4" id="KW-1185">Reference proteome</keyword>
<dbReference type="InterPro" id="IPR013766">
    <property type="entry name" value="Thioredoxin_domain"/>
</dbReference>
<feature type="signal peptide" evidence="1">
    <location>
        <begin position="1"/>
        <end position="28"/>
    </location>
</feature>
<dbReference type="InterPro" id="IPR012336">
    <property type="entry name" value="Thioredoxin-like_fold"/>
</dbReference>
<dbReference type="InterPro" id="IPR036249">
    <property type="entry name" value="Thioredoxin-like_sf"/>
</dbReference>
<evidence type="ECO:0000313" key="3">
    <source>
        <dbReference type="EMBL" id="SMO42115.1"/>
    </source>
</evidence>
<evidence type="ECO:0000256" key="1">
    <source>
        <dbReference type="SAM" id="SignalP"/>
    </source>
</evidence>
<organism evidence="3 4">
    <name type="scientific">Pedobacter westerhofensis</name>
    <dbReference type="NCBI Taxonomy" id="425512"/>
    <lineage>
        <taxon>Bacteria</taxon>
        <taxon>Pseudomonadati</taxon>
        <taxon>Bacteroidota</taxon>
        <taxon>Sphingobacteriia</taxon>
        <taxon>Sphingobacteriales</taxon>
        <taxon>Sphingobacteriaceae</taxon>
        <taxon>Pedobacter</taxon>
    </lineage>
</organism>
<protein>
    <submittedName>
        <fullName evidence="3">Thioredoxin</fullName>
    </submittedName>
</protein>
<reference evidence="3 4" key="1">
    <citation type="submission" date="2017-05" db="EMBL/GenBank/DDBJ databases">
        <authorList>
            <person name="Varghese N."/>
            <person name="Submissions S."/>
        </authorList>
    </citation>
    <scope>NUCLEOTIDE SEQUENCE [LARGE SCALE GENOMIC DNA]</scope>
    <source>
        <strain evidence="3 4">DSM 19036</strain>
    </source>
</reference>
<dbReference type="OrthoDB" id="120730at2"/>
<keyword evidence="1" id="KW-0732">Signal</keyword>
<dbReference type="RefSeq" id="WP_142526720.1">
    <property type="nucleotide sequence ID" value="NZ_CBCSJO010000003.1"/>
</dbReference>
<dbReference type="PANTHER" id="PTHR32234:SF0">
    <property type="entry name" value="THIOL:DISULFIDE INTERCHANGE PROTEIN DSBD"/>
    <property type="match status" value="1"/>
</dbReference>
<dbReference type="Proteomes" id="UP000320300">
    <property type="component" value="Unassembled WGS sequence"/>
</dbReference>
<dbReference type="EMBL" id="FXTN01000002">
    <property type="protein sequence ID" value="SMO42115.1"/>
    <property type="molecule type" value="Genomic_DNA"/>
</dbReference>
<dbReference type="GO" id="GO:0015035">
    <property type="term" value="F:protein-disulfide reductase activity"/>
    <property type="evidence" value="ECO:0007669"/>
    <property type="project" value="TreeGrafter"/>
</dbReference>
<dbReference type="GO" id="GO:0045454">
    <property type="term" value="P:cell redox homeostasis"/>
    <property type="evidence" value="ECO:0007669"/>
    <property type="project" value="TreeGrafter"/>
</dbReference>
<name>A0A521B4W8_9SPHI</name>